<evidence type="ECO:0000256" key="2">
    <source>
        <dbReference type="ARBA" id="ARBA00005031"/>
    </source>
</evidence>
<feature type="transmembrane region" description="Helical" evidence="12">
    <location>
        <begin position="68"/>
        <end position="87"/>
    </location>
</feature>
<comment type="caution">
    <text evidence="15">The sequence shown here is derived from an EMBL/GenBank/DDBJ whole genome shotgun (WGS) entry which is preliminary data.</text>
</comment>
<dbReference type="GO" id="GO:0000287">
    <property type="term" value="F:magnesium ion binding"/>
    <property type="evidence" value="ECO:0007669"/>
    <property type="project" value="InterPro"/>
</dbReference>
<dbReference type="EMBL" id="LJVE01000067">
    <property type="protein sequence ID" value="KPL14094.1"/>
    <property type="molecule type" value="Genomic_DNA"/>
</dbReference>
<dbReference type="InterPro" id="IPR020809">
    <property type="entry name" value="Enolase_CS"/>
</dbReference>
<dbReference type="InterPro" id="IPR020811">
    <property type="entry name" value="Enolase_N"/>
</dbReference>
<comment type="similarity">
    <text evidence="3">Belongs to the enolase family.</text>
</comment>
<sequence length="1980" mass="224081">MQQRIIHNINLVPLWSRLESGWVLANQRFMAFHAEFLSGVLFFLASLVWAGVISAGGVFNFLSWELPSSILLAFIARHCIVAAHMMGHYLEARKQGILAEDVEERVNATGIEKDIEKSRSKRFVWYLKMFLLIPYGRFPGVDRSGGLFMPNLYVRTKGYNLAVQARGPQIDKKISDFALWLGIPLFVAGILFAGIYPEWLQYVIRFILIASVISRLDVNRTDNQAYRKFKEEEEAAKKIRQQKPDKVKGAAVETTALLQELIKPELAMNSCTIPIDMQKSTVQEIVRQSHQFRSIIEGRGDGADISMAKFGIVVLGGNERFCEIFVSKVQDRIKFLLQKTPGLTHLGLSTSGSERGTLSYGAVDLEHIKETPPEHALSDEEAVRVLVQAVQDCGGAMYGTPAKKHQARVIIGVGPEADKLARAYEHARHAKEVGKYLFDMREGEKLEADSQYLINLYKRWHELYGVRLFINPFAEDDITGYENFKKELGERVIVASSNLLRSSAERIRSFNVPLKNLIDAVVLLPGQIGTFSEIVAAALEAEKHGLQIIVSRSSEATTDSLEADLALGIGAFMDDFGGARNVEVLDKLSRKQEIMNIFNEKITMGKPERDIEDITIVDMKAYSFLTNARVPTMRVVTTLSNGAQFYADSPVGQFAKKNEVKNIHVAAHLVDGNEREYQGNNCRIAIKHFDEIIAPIFINKSIWELPELIEIERMLLAKEKEFAESQGILPKYSDSEIAFNKNTEGILDKTVLDKRHQIKQALARKAGLGLQPIAAATIVLARIIAFRDGKELIQLIRAQKIKGVDEDYLYGFTEKKSNVAHLQGYWILANHNFMSFHIAFLSGVMFFLRSLVIEHVISAGNLKVFLLHNVAPTIVIAVLLSAVIYGISRMSRYLRERRLGKLSDEIVTAVRASGIEKDIDQAGFTRRLFWYIQLFYKIPLGMYPGVSGVHLKNFIGLAAVLTFFGLWLIKFIFPGDDLISFFVWELGNSVILAGLIGHFSIGIHEAGHYIKARIMNRLADDVVKKVKEHPVLGSIEKNIFIEDTQEIMYRQLPFIKKIMWRILWVGYMILTAPLGKFPGVELSGSRFAPNITVRTKVQGKDALPIRAQGPLVDHKLFISVFPVSLVLAGFIILVLQGSNPRLSEWIQIIAQFLFGFSIVSGLNINATDEGAYKEQKQEQKRTAQRAIELKKALVQVEKTPSTEISAGAVITDPRDYFIKKRLGSDTKGISVYVNEDGIKERIIFTNQQRNTVQGGLHVDLIKKGKNLLGGYEVIIAIGNLHLQEFMLIPDTDDEETKAAICSAIQLEVVKILNKYKGLMNVGQGLEGGQAVNLTYGAVPFSRISGYKWITDACYAGDDDDPDRPFYMEEIHDGDDEDTVSKKKLYQIPEEEAWKILLLATINAGYTPGNKIVSEDVLKEKPRVWFGMDGATSSLYFEYNRARNISNPEDCIVGYRFWKDPAQKELRREELIRIYTRWLTRYPIAWIEDPFGETDREAWKIFYNTKLPDGRRIGDKYIVVADDNVTTDETPIRIGKRQKAFNSVLIKLNQIGSVSETARAIVASLESVLCDSTYNILSKIHVTLAQCNPENDKYKQNKIRLAELVNNLEHELGEEEEEIYNVVISHRSQSPDDYIEAEVANASNALGGKMGGSLNLERQSKYFRMLLNMDFVKRGIQMFKFRPNKNNYRKRSKDITIASVIPQEIFVNSGTPTVRVTIRLSDGSAFSGACPIGTSAGTTEAVHGLDYRTDEFKSKGCLTALKHARGIARILRGKSIWSESIATVRDIDRSFFQMELAKLKESAELQDMIDNALKSARAQGLKRSEKHIEKDVIITAQKRKRRLWMNAILPTSIACLRMLGLRDGKYTWQIFREEIHKIILSRLPKYAQRDKIRQDMHKFIEKLRNDLENDKVDTIRTTKTIESLCKRIVDYWENENYDAHSDYIYGFDNEFYPTKDWQDSEPPDTAREFAHHGLTPPFYPD</sequence>
<dbReference type="SMART" id="SM01192">
    <property type="entry name" value="Enolase_C"/>
    <property type="match status" value="1"/>
</dbReference>
<feature type="transmembrane region" description="Helical" evidence="12">
    <location>
        <begin position="979"/>
        <end position="1003"/>
    </location>
</feature>
<evidence type="ECO:0000259" key="13">
    <source>
        <dbReference type="SMART" id="SM01192"/>
    </source>
</evidence>
<dbReference type="Proteomes" id="UP000050975">
    <property type="component" value="Unassembled WGS sequence"/>
</dbReference>
<dbReference type="GO" id="GO:0006096">
    <property type="term" value="P:glycolytic process"/>
    <property type="evidence" value="ECO:0007669"/>
    <property type="project" value="UniProtKB-UniPathway"/>
</dbReference>
<evidence type="ECO:0000256" key="9">
    <source>
        <dbReference type="ARBA" id="ARBA00023239"/>
    </source>
</evidence>
<feature type="transmembrane region" description="Helical" evidence="12">
    <location>
        <begin position="1148"/>
        <end position="1166"/>
    </location>
</feature>
<reference evidence="15 16" key="1">
    <citation type="journal article" date="2015" name="Microbiome">
        <title>Genomic resolution of linkages in carbon, nitrogen, and sulfur cycling among widespread estuary sediment bacteria.</title>
        <authorList>
            <person name="Baker B.J."/>
            <person name="Lazar C.S."/>
            <person name="Teske A.P."/>
            <person name="Dick G.J."/>
        </authorList>
    </citation>
    <scope>NUCLEOTIDE SEQUENCE [LARGE SCALE GENOMIC DNA]</scope>
    <source>
        <strain evidence="15">SM1_77</strain>
    </source>
</reference>
<dbReference type="Pfam" id="PF00113">
    <property type="entry name" value="Enolase_C"/>
    <property type="match status" value="2"/>
</dbReference>
<keyword evidence="12" id="KW-0812">Transmembrane</keyword>
<feature type="region of interest" description="Disordered" evidence="11">
    <location>
        <begin position="1956"/>
        <end position="1980"/>
    </location>
</feature>
<dbReference type="InterPro" id="IPR000941">
    <property type="entry name" value="Enolase"/>
</dbReference>
<dbReference type="InterPro" id="IPR036849">
    <property type="entry name" value="Enolase-like_C_sf"/>
</dbReference>
<keyword evidence="9" id="KW-0456">Lyase</keyword>
<gene>
    <name evidence="15" type="ORF">AMJ74_04050</name>
</gene>
<feature type="transmembrane region" description="Helical" evidence="12">
    <location>
        <begin position="954"/>
        <end position="973"/>
    </location>
</feature>
<dbReference type="Pfam" id="PF03952">
    <property type="entry name" value="Enolase_N"/>
    <property type="match status" value="1"/>
</dbReference>
<feature type="transmembrane region" description="Helical" evidence="12">
    <location>
        <begin position="865"/>
        <end position="888"/>
    </location>
</feature>
<feature type="coiled-coil region" evidence="10">
    <location>
        <begin position="1590"/>
        <end position="1617"/>
    </location>
</feature>
<evidence type="ECO:0000256" key="6">
    <source>
        <dbReference type="ARBA" id="ARBA00022525"/>
    </source>
</evidence>
<feature type="transmembrane region" description="Helical" evidence="12">
    <location>
        <begin position="833"/>
        <end position="853"/>
    </location>
</feature>
<keyword evidence="12" id="KW-1133">Transmembrane helix</keyword>
<accession>A0A0S8JZU8</accession>
<dbReference type="PATRIC" id="fig|1703778.3.peg.493"/>
<dbReference type="Gene3D" id="3.20.20.120">
    <property type="entry name" value="Enolase-like C-terminal domain"/>
    <property type="match status" value="2"/>
</dbReference>
<dbReference type="PANTHER" id="PTHR11902:SF1">
    <property type="entry name" value="ENOLASE"/>
    <property type="match status" value="1"/>
</dbReference>
<protein>
    <recommendedName>
        <fullName evidence="5">Enolase</fullName>
        <ecNumber evidence="4">4.2.1.11</ecNumber>
    </recommendedName>
</protein>
<keyword evidence="12" id="KW-0472">Membrane</keyword>
<evidence type="ECO:0000256" key="8">
    <source>
        <dbReference type="ARBA" id="ARBA00023152"/>
    </source>
</evidence>
<evidence type="ECO:0000313" key="16">
    <source>
        <dbReference type="Proteomes" id="UP000050975"/>
    </source>
</evidence>
<evidence type="ECO:0000256" key="12">
    <source>
        <dbReference type="SAM" id="Phobius"/>
    </source>
</evidence>
<evidence type="ECO:0000256" key="11">
    <source>
        <dbReference type="SAM" id="MobiDB-lite"/>
    </source>
</evidence>
<evidence type="ECO:0000256" key="1">
    <source>
        <dbReference type="ARBA" id="ARBA00001946"/>
    </source>
</evidence>
<evidence type="ECO:0000313" key="15">
    <source>
        <dbReference type="EMBL" id="KPL14094.1"/>
    </source>
</evidence>
<feature type="transmembrane region" description="Helical" evidence="12">
    <location>
        <begin position="1058"/>
        <end position="1075"/>
    </location>
</feature>
<feature type="transmembrane region" description="Helical" evidence="12">
    <location>
        <begin position="36"/>
        <end position="62"/>
    </location>
</feature>
<dbReference type="SUPFAM" id="SSF51604">
    <property type="entry name" value="Enolase C-terminal domain-like"/>
    <property type="match status" value="2"/>
</dbReference>
<keyword evidence="8" id="KW-0324">Glycolysis</keyword>
<evidence type="ECO:0000259" key="14">
    <source>
        <dbReference type="SMART" id="SM01193"/>
    </source>
</evidence>
<comment type="cofactor">
    <cofactor evidence="1">
        <name>Mg(2+)</name>
        <dbReference type="ChEBI" id="CHEBI:18420"/>
    </cofactor>
</comment>
<dbReference type="PROSITE" id="PS00164">
    <property type="entry name" value="ENOLASE"/>
    <property type="match status" value="1"/>
</dbReference>
<evidence type="ECO:0000256" key="4">
    <source>
        <dbReference type="ARBA" id="ARBA00012058"/>
    </source>
</evidence>
<evidence type="ECO:0000256" key="10">
    <source>
        <dbReference type="SAM" id="Coils"/>
    </source>
</evidence>
<keyword evidence="6" id="KW-0964">Secreted</keyword>
<keyword evidence="10" id="KW-0175">Coiled coil</keyword>
<dbReference type="EC" id="4.2.1.11" evidence="4"/>
<dbReference type="GO" id="GO:0004634">
    <property type="term" value="F:phosphopyruvate hydratase activity"/>
    <property type="evidence" value="ECO:0007669"/>
    <property type="project" value="UniProtKB-EC"/>
</dbReference>
<feature type="domain" description="Enolase C-terminal TIM barrel" evidence="13">
    <location>
        <begin position="1274"/>
        <end position="1594"/>
    </location>
</feature>
<evidence type="ECO:0000256" key="5">
    <source>
        <dbReference type="ARBA" id="ARBA00017068"/>
    </source>
</evidence>
<dbReference type="GO" id="GO:0000015">
    <property type="term" value="C:phosphopyruvate hydratase complex"/>
    <property type="evidence" value="ECO:0007669"/>
    <property type="project" value="InterPro"/>
</dbReference>
<dbReference type="InterPro" id="IPR029017">
    <property type="entry name" value="Enolase-like_N"/>
</dbReference>
<proteinExistence type="inferred from homology"/>
<organism evidence="15 16">
    <name type="scientific">candidate division WOR_3 bacterium SM1_77</name>
    <dbReference type="NCBI Taxonomy" id="1703778"/>
    <lineage>
        <taxon>Bacteria</taxon>
        <taxon>Bacteria division WOR-3</taxon>
    </lineage>
</organism>
<dbReference type="SMART" id="SM01193">
    <property type="entry name" value="Enolase_N"/>
    <property type="match status" value="1"/>
</dbReference>
<feature type="transmembrane region" description="Helical" evidence="12">
    <location>
        <begin position="1116"/>
        <end position="1136"/>
    </location>
</feature>
<dbReference type="PANTHER" id="PTHR11902">
    <property type="entry name" value="ENOLASE"/>
    <property type="match status" value="1"/>
</dbReference>
<comment type="pathway">
    <text evidence="2">Carbohydrate degradation; glycolysis; pyruvate from D-glyceraldehyde 3-phosphate: step 4/5.</text>
</comment>
<dbReference type="SUPFAM" id="SSF54826">
    <property type="entry name" value="Enolase N-terminal domain-like"/>
    <property type="match status" value="1"/>
</dbReference>
<keyword evidence="7" id="KW-0460">Magnesium</keyword>
<dbReference type="Gene3D" id="3.30.390.10">
    <property type="entry name" value="Enolase-like, N-terminal domain"/>
    <property type="match status" value="2"/>
</dbReference>
<evidence type="ECO:0000256" key="7">
    <source>
        <dbReference type="ARBA" id="ARBA00022842"/>
    </source>
</evidence>
<dbReference type="InterPro" id="IPR020810">
    <property type="entry name" value="Enolase_C"/>
</dbReference>
<evidence type="ECO:0000256" key="3">
    <source>
        <dbReference type="ARBA" id="ARBA00009604"/>
    </source>
</evidence>
<name>A0A0S8JZU8_UNCW3</name>
<dbReference type="UniPathway" id="UPA00109">
    <property type="reaction ID" value="UER00187"/>
</dbReference>
<feature type="transmembrane region" description="Helical" evidence="12">
    <location>
        <begin position="177"/>
        <end position="196"/>
    </location>
</feature>
<feature type="domain" description="Enolase N-terminal" evidence="14">
    <location>
        <begin position="1696"/>
        <end position="1870"/>
    </location>
</feature>